<feature type="transmembrane region" description="Helical" evidence="5">
    <location>
        <begin position="162"/>
        <end position="181"/>
    </location>
</feature>
<comment type="caution">
    <text evidence="7">The sequence shown here is derived from an EMBL/GenBank/DDBJ whole genome shotgun (WGS) entry which is preliminary data.</text>
</comment>
<evidence type="ECO:0000256" key="4">
    <source>
        <dbReference type="ARBA" id="ARBA00023136"/>
    </source>
</evidence>
<dbReference type="GO" id="GO:0016020">
    <property type="term" value="C:membrane"/>
    <property type="evidence" value="ECO:0007669"/>
    <property type="project" value="UniProtKB-SubCell"/>
</dbReference>
<dbReference type="GO" id="GO:0008381">
    <property type="term" value="F:mechanosensitive monoatomic ion channel activity"/>
    <property type="evidence" value="ECO:0007669"/>
    <property type="project" value="UniProtKB-ARBA"/>
</dbReference>
<dbReference type="AlphaFoldDB" id="A0A3D9H2A8"/>
<dbReference type="Gene3D" id="2.30.30.60">
    <property type="match status" value="1"/>
</dbReference>
<dbReference type="PANTHER" id="PTHR30566:SF25">
    <property type="entry name" value="INNER MEMBRANE PROTEIN"/>
    <property type="match status" value="1"/>
</dbReference>
<evidence type="ECO:0000256" key="3">
    <source>
        <dbReference type="ARBA" id="ARBA00022989"/>
    </source>
</evidence>
<dbReference type="RefSeq" id="WP_147299216.1">
    <property type="nucleotide sequence ID" value="NZ_CANKZP010000011.1"/>
</dbReference>
<comment type="subcellular location">
    <subcellularLocation>
        <location evidence="1">Membrane</location>
    </subcellularLocation>
</comment>
<feature type="domain" description="Mechanosensitive ion channel MscS" evidence="6">
    <location>
        <begin position="184"/>
        <end position="249"/>
    </location>
</feature>
<dbReference type="PANTHER" id="PTHR30566">
    <property type="entry name" value="YNAI-RELATED MECHANOSENSITIVE ION CHANNEL"/>
    <property type="match status" value="1"/>
</dbReference>
<dbReference type="EMBL" id="QRDV01000005">
    <property type="protein sequence ID" value="RED43638.1"/>
    <property type="molecule type" value="Genomic_DNA"/>
</dbReference>
<organism evidence="7 8">
    <name type="scientific">Winogradskyella eximia</name>
    <dbReference type="NCBI Taxonomy" id="262006"/>
    <lineage>
        <taxon>Bacteria</taxon>
        <taxon>Pseudomonadati</taxon>
        <taxon>Bacteroidota</taxon>
        <taxon>Flavobacteriia</taxon>
        <taxon>Flavobacteriales</taxon>
        <taxon>Flavobacteriaceae</taxon>
        <taxon>Winogradskyella</taxon>
    </lineage>
</organism>
<feature type="transmembrane region" description="Helical" evidence="5">
    <location>
        <begin position="15"/>
        <end position="40"/>
    </location>
</feature>
<keyword evidence="2 5" id="KW-0812">Transmembrane</keyword>
<feature type="transmembrane region" description="Helical" evidence="5">
    <location>
        <begin position="91"/>
        <end position="108"/>
    </location>
</feature>
<dbReference type="OrthoDB" id="9792218at2"/>
<evidence type="ECO:0000256" key="1">
    <source>
        <dbReference type="ARBA" id="ARBA00004370"/>
    </source>
</evidence>
<dbReference type="InterPro" id="IPR006685">
    <property type="entry name" value="MscS_channel_2nd"/>
</dbReference>
<evidence type="ECO:0000256" key="2">
    <source>
        <dbReference type="ARBA" id="ARBA00022692"/>
    </source>
</evidence>
<feature type="transmembrane region" description="Helical" evidence="5">
    <location>
        <begin position="61"/>
        <end position="79"/>
    </location>
</feature>
<sequence length="351" mass="40481">MDFSQFKTPFELESWFTYILVILGSILFGLLLQWIIFLIIKISNRRKPTVLKAQLLKHLKIPSQFLFPILFIFSAFSFLNLNSFWHKCIESLIIINFSWLIIASLNAIEEVVKQKFTINDSHKVKERKVLTQLRFMKNLTVVIIITLAIAAILWNISSVRKVGTTILTSAGVIGIIAGVAAQKSIANLITGFQIAFTQPIKIDDEVMIEGEFGTVEDITLTYVVIKTWDWRRLVLPLNYFNDNYFVNWTFSSQELIGSVFFHVDYMFPISDFRKKLLAILKSNKLWDHNVADLLVTNLDKTTMELRATFSAKNASDIWNLRCNVREEMINYIQKNQGNGLPTIRQINSNEN</sequence>
<dbReference type="InterPro" id="IPR023408">
    <property type="entry name" value="MscS_beta-dom_sf"/>
</dbReference>
<proteinExistence type="predicted"/>
<evidence type="ECO:0000313" key="8">
    <source>
        <dbReference type="Proteomes" id="UP000256980"/>
    </source>
</evidence>
<name>A0A3D9H2A8_9FLAO</name>
<feature type="transmembrane region" description="Helical" evidence="5">
    <location>
        <begin position="135"/>
        <end position="156"/>
    </location>
</feature>
<protein>
    <submittedName>
        <fullName evidence="7">Small-conductance mechanosensitive channel</fullName>
    </submittedName>
</protein>
<dbReference type="Proteomes" id="UP000256980">
    <property type="component" value="Unassembled WGS sequence"/>
</dbReference>
<keyword evidence="4 5" id="KW-0472">Membrane</keyword>
<dbReference type="SUPFAM" id="SSF50182">
    <property type="entry name" value="Sm-like ribonucleoproteins"/>
    <property type="match status" value="1"/>
</dbReference>
<keyword evidence="8" id="KW-1185">Reference proteome</keyword>
<evidence type="ECO:0000259" key="6">
    <source>
        <dbReference type="Pfam" id="PF00924"/>
    </source>
</evidence>
<evidence type="ECO:0000313" key="7">
    <source>
        <dbReference type="EMBL" id="RED43638.1"/>
    </source>
</evidence>
<dbReference type="InterPro" id="IPR010920">
    <property type="entry name" value="LSM_dom_sf"/>
</dbReference>
<reference evidence="7 8" key="1">
    <citation type="submission" date="2018-07" db="EMBL/GenBank/DDBJ databases">
        <title>Genomic Encyclopedia of Type Strains, Phase III (KMG-III): the genomes of soil and plant-associated and newly described type strains.</title>
        <authorList>
            <person name="Whitman W."/>
        </authorList>
    </citation>
    <scope>NUCLEOTIDE SEQUENCE [LARGE SCALE GENOMIC DNA]</scope>
    <source>
        <strain evidence="7 8">CECT 7946</strain>
    </source>
</reference>
<keyword evidence="3 5" id="KW-1133">Transmembrane helix</keyword>
<evidence type="ECO:0000256" key="5">
    <source>
        <dbReference type="SAM" id="Phobius"/>
    </source>
</evidence>
<dbReference type="Gene3D" id="1.10.287.1260">
    <property type="match status" value="1"/>
</dbReference>
<gene>
    <name evidence="7" type="ORF">DFQ10_105238</name>
</gene>
<accession>A0A3D9H2A8</accession>
<dbReference type="Pfam" id="PF00924">
    <property type="entry name" value="MS_channel_2nd"/>
    <property type="match status" value="1"/>
</dbReference>